<dbReference type="AlphaFoldDB" id="A0AAD8XFE5"/>
<proteinExistence type="predicted"/>
<dbReference type="RefSeq" id="XP_060365347.1">
    <property type="nucleotide sequence ID" value="XM_060515480.1"/>
</dbReference>
<gene>
    <name evidence="2" type="ORF">BDZ83DRAFT_777440</name>
</gene>
<sequence>MRKLLIGTTGYAQKKLSWLAKSSTKADVTVQFASQLASSKRDKTSSGLVNMLQAPRSNGKSGLFSRFGEASRGKRYQLFRAAAFLSLGMQATVIYGQVTSDVYKWMKGDILVGLFLIHNSAWVLCTNNAQVDYYHNEVVFDACPQNHPTQISVSCNNRKTWQKKWLKKVAQGAVILYATFNSICIWEAWITLAVFFTGASKKTESGWNWARHLPLPLSYRSW</sequence>
<dbReference type="EMBL" id="JAHMHS010000043">
    <property type="protein sequence ID" value="KAK1725292.1"/>
    <property type="molecule type" value="Genomic_DNA"/>
</dbReference>
<evidence type="ECO:0000256" key="1">
    <source>
        <dbReference type="SAM" id="Phobius"/>
    </source>
</evidence>
<keyword evidence="3" id="KW-1185">Reference proteome</keyword>
<name>A0AAD8XFE5_GLOAC</name>
<feature type="transmembrane region" description="Helical" evidence="1">
    <location>
        <begin position="78"/>
        <end position="98"/>
    </location>
</feature>
<dbReference type="Proteomes" id="UP001244207">
    <property type="component" value="Unassembled WGS sequence"/>
</dbReference>
<evidence type="ECO:0000313" key="2">
    <source>
        <dbReference type="EMBL" id="KAK1725292.1"/>
    </source>
</evidence>
<feature type="transmembrane region" description="Helical" evidence="1">
    <location>
        <begin position="174"/>
        <end position="196"/>
    </location>
</feature>
<dbReference type="GeneID" id="85399378"/>
<keyword evidence="1" id="KW-0812">Transmembrane</keyword>
<keyword evidence="1" id="KW-1133">Transmembrane helix</keyword>
<organism evidence="2 3">
    <name type="scientific">Glomerella acutata</name>
    <name type="common">Colletotrichum acutatum</name>
    <dbReference type="NCBI Taxonomy" id="27357"/>
    <lineage>
        <taxon>Eukaryota</taxon>
        <taxon>Fungi</taxon>
        <taxon>Dikarya</taxon>
        <taxon>Ascomycota</taxon>
        <taxon>Pezizomycotina</taxon>
        <taxon>Sordariomycetes</taxon>
        <taxon>Hypocreomycetidae</taxon>
        <taxon>Glomerellales</taxon>
        <taxon>Glomerellaceae</taxon>
        <taxon>Colletotrichum</taxon>
        <taxon>Colletotrichum acutatum species complex</taxon>
    </lineage>
</organism>
<evidence type="ECO:0000313" key="3">
    <source>
        <dbReference type="Proteomes" id="UP001244207"/>
    </source>
</evidence>
<protein>
    <submittedName>
        <fullName evidence="2">Uncharacterized protein</fullName>
    </submittedName>
</protein>
<keyword evidence="1" id="KW-0472">Membrane</keyword>
<accession>A0AAD8XFE5</accession>
<reference evidence="2" key="1">
    <citation type="submission" date="2021-12" db="EMBL/GenBank/DDBJ databases">
        <title>Comparative genomics, transcriptomics and evolutionary studies reveal genomic signatures of adaptation to plant cell wall in hemibiotrophic fungi.</title>
        <authorList>
            <consortium name="DOE Joint Genome Institute"/>
            <person name="Baroncelli R."/>
            <person name="Diaz J.F."/>
            <person name="Benocci T."/>
            <person name="Peng M."/>
            <person name="Battaglia E."/>
            <person name="Haridas S."/>
            <person name="Andreopoulos W."/>
            <person name="Labutti K."/>
            <person name="Pangilinan J."/>
            <person name="Floch G.L."/>
            <person name="Makela M.R."/>
            <person name="Henrissat B."/>
            <person name="Grigoriev I.V."/>
            <person name="Crouch J.A."/>
            <person name="De Vries R.P."/>
            <person name="Sukno S.A."/>
            <person name="Thon M.R."/>
        </authorList>
    </citation>
    <scope>NUCLEOTIDE SEQUENCE</scope>
    <source>
        <strain evidence="2">CBS 112980</strain>
    </source>
</reference>
<comment type="caution">
    <text evidence="2">The sequence shown here is derived from an EMBL/GenBank/DDBJ whole genome shotgun (WGS) entry which is preliminary data.</text>
</comment>